<dbReference type="EMBL" id="POUC01000035">
    <property type="protein sequence ID" value="PNG22771.1"/>
    <property type="molecule type" value="Genomic_DNA"/>
</dbReference>
<protein>
    <submittedName>
        <fullName evidence="1">Uncharacterized protein</fullName>
    </submittedName>
</protein>
<name>A0A2N8TUU7_9ACTN</name>
<comment type="caution">
    <text evidence="1">The sequence shown here is derived from an EMBL/GenBank/DDBJ whole genome shotgun (WGS) entry which is preliminary data.</text>
</comment>
<organism evidence="1 2">
    <name type="scientific">Streptomyces cahuitamycinicus</name>
    <dbReference type="NCBI Taxonomy" id="2070367"/>
    <lineage>
        <taxon>Bacteria</taxon>
        <taxon>Bacillati</taxon>
        <taxon>Actinomycetota</taxon>
        <taxon>Actinomycetes</taxon>
        <taxon>Kitasatosporales</taxon>
        <taxon>Streptomycetaceae</taxon>
        <taxon>Streptomyces</taxon>
    </lineage>
</organism>
<dbReference type="Proteomes" id="UP000235943">
    <property type="component" value="Unassembled WGS sequence"/>
</dbReference>
<gene>
    <name evidence="1" type="ORF">C1J00_07605</name>
</gene>
<keyword evidence="2" id="KW-1185">Reference proteome</keyword>
<evidence type="ECO:0000313" key="1">
    <source>
        <dbReference type="EMBL" id="PNG22771.1"/>
    </source>
</evidence>
<evidence type="ECO:0000313" key="2">
    <source>
        <dbReference type="Proteomes" id="UP000235943"/>
    </source>
</evidence>
<sequence>MGAAYGRWDRSSGRSHQYAGGLEFLGELRMPLGEPGGLRTRTQAFLDQHPAGLFQQFHRRFGYSGGCGGARRLGAEPGDPPQPLLSVHALQPLRSHPWEQFDGAPVGVKRPLPLAQGVFRTPQQAIGRHLLPGEGVRHRRDRVRAVPGFPEHLWVAVVLVRVQEGEDEFDEVIGLVETVRGGLCGHLPGGPDELVQQRWGGVALVLGPQRLGQIAQEQGALGMVVPGDVAGSCGLGSCLGERAWVTGGQVPHHHGHAQGVVEGGEQRCVRCQVQCSAGGVDRLGEVALLAAAQVQFQECAHERVEDRRGQDVAGWHGLCREPCRADRGTEFGCVPRSSVAGQHGEGQRTRVGPPVRVSGRCAAEGLLGGLDGGVQCRVVRCGPVQGQPCRGQGVECVAACAGLLPGCYGRLLGVQGGLTCRGRVAGGLVAGQQGVGEDDQRVAVLWVAFAGGCHRFSSGGLHSGEVARLSGAFEFQAEHDGERAEEPSAVGRALRVGDRFTARRDGFSQRLYVACDGVLESQRSAQCVEYGGAQGVSCGSLLQCLAAEGRGLGEVDGGTAPLRLRACCEGSLFE</sequence>
<reference evidence="1 2" key="1">
    <citation type="submission" date="2018-01" db="EMBL/GenBank/DDBJ databases">
        <title>Draft genome sequence of Streptomyces sp. 13K301.</title>
        <authorList>
            <person name="Sahin N."/>
            <person name="Saygin H."/>
            <person name="Ay H."/>
        </authorList>
    </citation>
    <scope>NUCLEOTIDE SEQUENCE [LARGE SCALE GENOMIC DNA]</scope>
    <source>
        <strain evidence="1 2">13K301</strain>
    </source>
</reference>
<dbReference type="AlphaFoldDB" id="A0A2N8TUU7"/>
<accession>A0A2N8TUU7</accession>
<proteinExistence type="predicted"/>